<reference evidence="1 2" key="1">
    <citation type="submission" date="2019-06" db="EMBL/GenBank/DDBJ databases">
        <title>Sequencing the genomes of 1000 actinobacteria strains.</title>
        <authorList>
            <person name="Klenk H.-P."/>
        </authorList>
    </citation>
    <scope>NUCLEOTIDE SEQUENCE [LARGE SCALE GENOMIC DNA]</scope>
    <source>
        <strain evidence="1 2">DSM 4813</strain>
    </source>
</reference>
<organism evidence="1 2">
    <name type="scientific">Rarobacter faecitabidus</name>
    <dbReference type="NCBI Taxonomy" id="13243"/>
    <lineage>
        <taxon>Bacteria</taxon>
        <taxon>Bacillati</taxon>
        <taxon>Actinomycetota</taxon>
        <taxon>Actinomycetes</taxon>
        <taxon>Micrococcales</taxon>
        <taxon>Rarobacteraceae</taxon>
        <taxon>Rarobacter</taxon>
    </lineage>
</organism>
<evidence type="ECO:0000313" key="1">
    <source>
        <dbReference type="EMBL" id="TQL63559.1"/>
    </source>
</evidence>
<comment type="caution">
    <text evidence="1">The sequence shown here is derived from an EMBL/GenBank/DDBJ whole genome shotgun (WGS) entry which is preliminary data.</text>
</comment>
<keyword evidence="2" id="KW-1185">Reference proteome</keyword>
<sequence>MPTITEAHESMCFVALARCVRETAAELGAHISNRKSQALAKGFLLTVPGESDTTQREAIRNVLAENLRKFGSIIPPITVGDMTRAREYLAAGA</sequence>
<dbReference type="EMBL" id="VFOS01000001">
    <property type="protein sequence ID" value="TQL63559.1"/>
    <property type="molecule type" value="Genomic_DNA"/>
</dbReference>
<protein>
    <submittedName>
        <fullName evidence="1">Uncharacterized protein</fullName>
    </submittedName>
</protein>
<dbReference type="RefSeq" id="WP_142117819.1">
    <property type="nucleotide sequence ID" value="NZ_BAAASV010000002.1"/>
</dbReference>
<evidence type="ECO:0000313" key="2">
    <source>
        <dbReference type="Proteomes" id="UP000315389"/>
    </source>
</evidence>
<proteinExistence type="predicted"/>
<name>A0A542ZTG8_RARFA</name>
<dbReference type="Proteomes" id="UP000315389">
    <property type="component" value="Unassembled WGS sequence"/>
</dbReference>
<dbReference type="AlphaFoldDB" id="A0A542ZTG8"/>
<gene>
    <name evidence="1" type="ORF">FB461_0019</name>
</gene>
<accession>A0A542ZTG8</accession>